<dbReference type="InParanoid" id="Q4UDG0"/>
<feature type="transmembrane region" description="Helical" evidence="1">
    <location>
        <begin position="75"/>
        <end position="95"/>
    </location>
</feature>
<evidence type="ECO:0000313" key="2">
    <source>
        <dbReference type="EMBL" id="CAI74879.1"/>
    </source>
</evidence>
<dbReference type="RefSeq" id="XP_952611.1">
    <property type="nucleotide sequence ID" value="XM_947518.1"/>
</dbReference>
<dbReference type="GeneID" id="3862157"/>
<dbReference type="EMBL" id="CR940348">
    <property type="protein sequence ID" value="CAI74879.1"/>
    <property type="molecule type" value="Genomic_DNA"/>
</dbReference>
<dbReference type="AlphaFoldDB" id="Q4UDG0"/>
<sequence>MDRKPSYNPYKLSRSQSFNVGKNKLSKSGPLNPKFNKYGVMKVSADARTKTNTASNKQAKCVCMKKCKLKKSHKIILVVGVIVAIILAAILSVWINFTYIKDDLDDIYIEPYPKDMKYPNYKYKEIKKE</sequence>
<reference evidence="2 3" key="1">
    <citation type="journal article" date="2005" name="Science">
        <title>Genome of the host-cell transforming parasite Theileria annulata compared with T. parva.</title>
        <authorList>
            <person name="Pain A."/>
            <person name="Renauld H."/>
            <person name="Berriman M."/>
            <person name="Murphy L."/>
            <person name="Yeats C.A."/>
            <person name="Weir W."/>
            <person name="Kerhornou A."/>
            <person name="Aslett M."/>
            <person name="Bishop R."/>
            <person name="Bouchier C."/>
            <person name="Cochet M."/>
            <person name="Coulson R.M.R."/>
            <person name="Cronin A."/>
            <person name="de Villiers E.P."/>
            <person name="Fraser A."/>
            <person name="Fosker N."/>
            <person name="Gardner M."/>
            <person name="Goble A."/>
            <person name="Griffiths-Jones S."/>
            <person name="Harris D.E."/>
            <person name="Katzer F."/>
            <person name="Larke N."/>
            <person name="Lord A."/>
            <person name="Maser P."/>
            <person name="McKellar S."/>
            <person name="Mooney P."/>
            <person name="Morton F."/>
            <person name="Nene V."/>
            <person name="O'Neil S."/>
            <person name="Price C."/>
            <person name="Quail M.A."/>
            <person name="Rabbinowitsch E."/>
            <person name="Rawlings N.D."/>
            <person name="Rutter S."/>
            <person name="Saunders D."/>
            <person name="Seeger K."/>
            <person name="Shah T."/>
            <person name="Squares R."/>
            <person name="Squares S."/>
            <person name="Tivey A."/>
            <person name="Walker A.R."/>
            <person name="Woodward J."/>
            <person name="Dobbelaere D.A.E."/>
            <person name="Langsley G."/>
            <person name="Rajandream M.A."/>
            <person name="McKeever D."/>
            <person name="Shiels B."/>
            <person name="Tait A."/>
            <person name="Barrell B.G."/>
            <person name="Hall N."/>
        </authorList>
    </citation>
    <scope>NUCLEOTIDE SEQUENCE [LARGE SCALE GENOMIC DNA]</scope>
    <source>
        <strain evidence="3">Ankara</strain>
    </source>
</reference>
<dbReference type="KEGG" id="tan:TA15605"/>
<name>Q4UDG0_THEAN</name>
<protein>
    <submittedName>
        <fullName evidence="2">Uncharacterized protein</fullName>
    </submittedName>
</protein>
<evidence type="ECO:0000256" key="1">
    <source>
        <dbReference type="SAM" id="Phobius"/>
    </source>
</evidence>
<proteinExistence type="predicted"/>
<accession>Q4UDG0</accession>
<keyword evidence="1" id="KW-0472">Membrane</keyword>
<keyword evidence="3" id="KW-1185">Reference proteome</keyword>
<dbReference type="VEuPathDB" id="PiroplasmaDB:TA15605"/>
<dbReference type="Proteomes" id="UP000001950">
    <property type="component" value="Chromosome 2"/>
</dbReference>
<keyword evidence="1" id="KW-1133">Transmembrane helix</keyword>
<keyword evidence="1" id="KW-0812">Transmembrane</keyword>
<organism evidence="2 3">
    <name type="scientific">Theileria annulata</name>
    <dbReference type="NCBI Taxonomy" id="5874"/>
    <lineage>
        <taxon>Eukaryota</taxon>
        <taxon>Sar</taxon>
        <taxon>Alveolata</taxon>
        <taxon>Apicomplexa</taxon>
        <taxon>Aconoidasida</taxon>
        <taxon>Piroplasmida</taxon>
        <taxon>Theileriidae</taxon>
        <taxon>Theileria</taxon>
    </lineage>
</organism>
<gene>
    <name evidence="2" type="ORF">TA15605</name>
</gene>
<evidence type="ECO:0000313" key="3">
    <source>
        <dbReference type="Proteomes" id="UP000001950"/>
    </source>
</evidence>